<name>A0A8T0CTW3_CORYI</name>
<reference evidence="2" key="1">
    <citation type="submission" date="2020-05" db="EMBL/GenBank/DDBJ databases">
        <title>WGS assembly of Corymbia citriodora subspecies variegata.</title>
        <authorList>
            <person name="Barry K."/>
            <person name="Hundley H."/>
            <person name="Shu S."/>
            <person name="Jenkins J."/>
            <person name="Grimwood J."/>
            <person name="Baten A."/>
        </authorList>
    </citation>
    <scope>NUCLEOTIDE SEQUENCE</scope>
    <source>
        <strain evidence="2">CV2-018</strain>
    </source>
</reference>
<dbReference type="AlphaFoldDB" id="A0A8T0CTW3"/>
<evidence type="ECO:0000256" key="1">
    <source>
        <dbReference type="SAM" id="Phobius"/>
    </source>
</evidence>
<sequence length="42" mass="4868">MNDANPGKRQHKLQLFVDFMLELGCFAIQWIPTIVHWVIVAS</sequence>
<comment type="caution">
    <text evidence="2">The sequence shown here is derived from an EMBL/GenBank/DDBJ whole genome shotgun (WGS) entry which is preliminary data.</text>
</comment>
<gene>
    <name evidence="2" type="ORF">BT93_L4708</name>
</gene>
<dbReference type="EMBL" id="MU089568">
    <property type="protein sequence ID" value="KAF7851021.1"/>
    <property type="molecule type" value="Genomic_DNA"/>
</dbReference>
<keyword evidence="1" id="KW-0472">Membrane</keyword>
<proteinExistence type="predicted"/>
<keyword evidence="1" id="KW-1133">Transmembrane helix</keyword>
<protein>
    <submittedName>
        <fullName evidence="2">Uncharacterized protein</fullName>
    </submittedName>
</protein>
<keyword evidence="1" id="KW-0812">Transmembrane</keyword>
<evidence type="ECO:0000313" key="3">
    <source>
        <dbReference type="Proteomes" id="UP000806378"/>
    </source>
</evidence>
<dbReference type="Proteomes" id="UP000806378">
    <property type="component" value="Unassembled WGS sequence"/>
</dbReference>
<organism evidence="2 3">
    <name type="scientific">Corymbia citriodora subsp. variegata</name>
    <dbReference type="NCBI Taxonomy" id="360336"/>
    <lineage>
        <taxon>Eukaryota</taxon>
        <taxon>Viridiplantae</taxon>
        <taxon>Streptophyta</taxon>
        <taxon>Embryophyta</taxon>
        <taxon>Tracheophyta</taxon>
        <taxon>Spermatophyta</taxon>
        <taxon>Magnoliopsida</taxon>
        <taxon>eudicotyledons</taxon>
        <taxon>Gunneridae</taxon>
        <taxon>Pentapetalae</taxon>
        <taxon>rosids</taxon>
        <taxon>malvids</taxon>
        <taxon>Myrtales</taxon>
        <taxon>Myrtaceae</taxon>
        <taxon>Myrtoideae</taxon>
        <taxon>Eucalypteae</taxon>
        <taxon>Corymbia</taxon>
    </lineage>
</organism>
<feature type="transmembrane region" description="Helical" evidence="1">
    <location>
        <begin position="15"/>
        <end position="39"/>
    </location>
</feature>
<accession>A0A8T0CTW3</accession>
<evidence type="ECO:0000313" key="2">
    <source>
        <dbReference type="EMBL" id="KAF7851021.1"/>
    </source>
</evidence>
<dbReference type="Gramene" id="rna-gnl|WGS:JABURB|Cocit.L4708.1">
    <property type="protein sequence ID" value="cds-KAF7851021.1"/>
    <property type="gene ID" value="gene-BT93_L4708"/>
</dbReference>
<keyword evidence="3" id="KW-1185">Reference proteome</keyword>